<dbReference type="InterPro" id="IPR013024">
    <property type="entry name" value="GGCT-like"/>
</dbReference>
<name>A0A7C3CB09_9PROT</name>
<dbReference type="SUPFAM" id="SSF110857">
    <property type="entry name" value="Gamma-glutamyl cyclotransferase-like"/>
    <property type="match status" value="1"/>
</dbReference>
<comment type="caution">
    <text evidence="2">The sequence shown here is derived from an EMBL/GenBank/DDBJ whole genome shotgun (WGS) entry which is preliminary data.</text>
</comment>
<evidence type="ECO:0000259" key="1">
    <source>
        <dbReference type="Pfam" id="PF06094"/>
    </source>
</evidence>
<accession>A0A7C3CB09</accession>
<dbReference type="InterPro" id="IPR009288">
    <property type="entry name" value="AIG2-like_dom"/>
</dbReference>
<feature type="domain" description="Gamma-glutamylcyclotransferase AIG2-like" evidence="1">
    <location>
        <begin position="10"/>
        <end position="111"/>
    </location>
</feature>
<protein>
    <submittedName>
        <fullName evidence="2">Gamma-glutamylcyclotransferase</fullName>
    </submittedName>
</protein>
<sequence>MSAPHPATVLFVYGTLAPGEENAHIMDGMDGTWHKATVRGQRISTGWGVHKGHPGLIPNAQGAAIEGLVFISDDLPNHWQRLDVFEGEDYQRVRIPARLSNGDIIQAYVYRVITPS</sequence>
<reference evidence="2" key="1">
    <citation type="journal article" date="2020" name="mSystems">
        <title>Genome- and Community-Level Interaction Insights into Carbon Utilization and Element Cycling Functions of Hydrothermarchaeota in Hydrothermal Sediment.</title>
        <authorList>
            <person name="Zhou Z."/>
            <person name="Liu Y."/>
            <person name="Xu W."/>
            <person name="Pan J."/>
            <person name="Luo Z.H."/>
            <person name="Li M."/>
        </authorList>
    </citation>
    <scope>NUCLEOTIDE SEQUENCE [LARGE SCALE GENOMIC DNA]</scope>
    <source>
        <strain evidence="2">HyVt-489</strain>
    </source>
</reference>
<organism evidence="2">
    <name type="scientific">Hellea balneolensis</name>
    <dbReference type="NCBI Taxonomy" id="287478"/>
    <lineage>
        <taxon>Bacteria</taxon>
        <taxon>Pseudomonadati</taxon>
        <taxon>Pseudomonadota</taxon>
        <taxon>Alphaproteobacteria</taxon>
        <taxon>Maricaulales</taxon>
        <taxon>Robiginitomaculaceae</taxon>
        <taxon>Hellea</taxon>
    </lineage>
</organism>
<dbReference type="AlphaFoldDB" id="A0A7C3CB09"/>
<evidence type="ECO:0000313" key="2">
    <source>
        <dbReference type="EMBL" id="HFB54760.1"/>
    </source>
</evidence>
<dbReference type="EMBL" id="DRMN01000163">
    <property type="protein sequence ID" value="HFB54760.1"/>
    <property type="molecule type" value="Genomic_DNA"/>
</dbReference>
<dbReference type="Proteomes" id="UP000886042">
    <property type="component" value="Unassembled WGS sequence"/>
</dbReference>
<dbReference type="CDD" id="cd06661">
    <property type="entry name" value="GGCT_like"/>
    <property type="match status" value="1"/>
</dbReference>
<dbReference type="Gene3D" id="3.10.490.10">
    <property type="entry name" value="Gamma-glutamyl cyclotransferase-like"/>
    <property type="match status" value="1"/>
</dbReference>
<gene>
    <name evidence="2" type="ORF">ENJ46_02460</name>
</gene>
<dbReference type="Pfam" id="PF06094">
    <property type="entry name" value="GGACT"/>
    <property type="match status" value="1"/>
</dbReference>
<dbReference type="InterPro" id="IPR036568">
    <property type="entry name" value="GGCT-like_sf"/>
</dbReference>
<proteinExistence type="predicted"/>